<comment type="catalytic activity">
    <reaction evidence="8 9">
        <text>glycerol + ATP = sn-glycerol 3-phosphate + ADP + H(+)</text>
        <dbReference type="Rhea" id="RHEA:21644"/>
        <dbReference type="ChEBI" id="CHEBI:15378"/>
        <dbReference type="ChEBI" id="CHEBI:17754"/>
        <dbReference type="ChEBI" id="CHEBI:30616"/>
        <dbReference type="ChEBI" id="CHEBI:57597"/>
        <dbReference type="ChEBI" id="CHEBI:456216"/>
        <dbReference type="EC" id="2.7.1.30"/>
    </reaction>
</comment>
<dbReference type="EMBL" id="JACIEK010000013">
    <property type="protein sequence ID" value="MBB3999959.1"/>
    <property type="molecule type" value="Genomic_DNA"/>
</dbReference>
<accession>A0A7W6MLP1</accession>
<feature type="binding site" evidence="9">
    <location>
        <position position="410"/>
    </location>
    <ligand>
        <name>ADP</name>
        <dbReference type="ChEBI" id="CHEBI:456216"/>
    </ligand>
</feature>
<keyword evidence="5 9" id="KW-0418">Kinase</keyword>
<feature type="binding site" evidence="9">
    <location>
        <position position="83"/>
    </location>
    <ligand>
        <name>sn-glycerol 3-phosphate</name>
        <dbReference type="ChEBI" id="CHEBI:57597"/>
    </ligand>
</feature>
<dbReference type="PIRSF" id="PIRSF000538">
    <property type="entry name" value="GlpK"/>
    <property type="match status" value="1"/>
</dbReference>
<dbReference type="Proteomes" id="UP000542776">
    <property type="component" value="Unassembled WGS sequence"/>
</dbReference>
<evidence type="ECO:0000256" key="8">
    <source>
        <dbReference type="ARBA" id="ARBA00052101"/>
    </source>
</evidence>
<evidence type="ECO:0000313" key="13">
    <source>
        <dbReference type="EMBL" id="MBB3999959.1"/>
    </source>
</evidence>
<dbReference type="GO" id="GO:0005829">
    <property type="term" value="C:cytosol"/>
    <property type="evidence" value="ECO:0007669"/>
    <property type="project" value="TreeGrafter"/>
</dbReference>
<evidence type="ECO:0000256" key="10">
    <source>
        <dbReference type="RuleBase" id="RU003733"/>
    </source>
</evidence>
<dbReference type="HAMAP" id="MF_00186">
    <property type="entry name" value="Glycerol_kin"/>
    <property type="match status" value="1"/>
</dbReference>
<feature type="binding site" evidence="9">
    <location>
        <position position="265"/>
    </location>
    <ligand>
        <name>ATP</name>
        <dbReference type="ChEBI" id="CHEBI:30616"/>
    </ligand>
</feature>
<feature type="binding site" evidence="9">
    <location>
        <position position="134"/>
    </location>
    <ligand>
        <name>sn-glycerol 3-phosphate</name>
        <dbReference type="ChEBI" id="CHEBI:57597"/>
    </ligand>
</feature>
<dbReference type="EC" id="2.7.1.30" evidence="9"/>
<keyword evidence="6 9" id="KW-0319">Glycerol metabolism</keyword>
<dbReference type="NCBIfam" id="TIGR01311">
    <property type="entry name" value="glycerol_kin"/>
    <property type="match status" value="1"/>
</dbReference>
<dbReference type="RefSeq" id="WP_183201455.1">
    <property type="nucleotide sequence ID" value="NZ_JACIEK010000013.1"/>
</dbReference>
<feature type="binding site" evidence="9">
    <location>
        <position position="12"/>
    </location>
    <ligand>
        <name>ADP</name>
        <dbReference type="ChEBI" id="CHEBI:456216"/>
    </ligand>
</feature>
<dbReference type="Pfam" id="PF02782">
    <property type="entry name" value="FGGY_C"/>
    <property type="match status" value="1"/>
</dbReference>
<dbReference type="SUPFAM" id="SSF53067">
    <property type="entry name" value="Actin-like ATPase domain"/>
    <property type="match status" value="2"/>
</dbReference>
<feature type="binding site" evidence="9">
    <location>
        <position position="83"/>
    </location>
    <ligand>
        <name>glycerol</name>
        <dbReference type="ChEBI" id="CHEBI:17754"/>
    </ligand>
</feature>
<organism evidence="13 14">
    <name type="scientific">Aureimonas pseudogalii</name>
    <dbReference type="NCBI Taxonomy" id="1744844"/>
    <lineage>
        <taxon>Bacteria</taxon>
        <taxon>Pseudomonadati</taxon>
        <taxon>Pseudomonadota</taxon>
        <taxon>Alphaproteobacteria</taxon>
        <taxon>Hyphomicrobiales</taxon>
        <taxon>Aurantimonadaceae</taxon>
        <taxon>Aureimonas</taxon>
    </lineage>
</organism>
<keyword evidence="4 9" id="KW-0547">Nucleotide-binding</keyword>
<feature type="domain" description="Carbohydrate kinase FGGY C-terminal" evidence="12">
    <location>
        <begin position="260"/>
        <end position="448"/>
    </location>
</feature>
<feature type="binding site" evidence="9">
    <location>
        <position position="244"/>
    </location>
    <ligand>
        <name>glycerol</name>
        <dbReference type="ChEBI" id="CHEBI:17754"/>
    </ligand>
</feature>
<dbReference type="FunFam" id="3.30.420.40:FF:000007">
    <property type="entry name" value="Glycerol kinase"/>
    <property type="match status" value="1"/>
</dbReference>
<keyword evidence="14" id="KW-1185">Reference proteome</keyword>
<reference evidence="13 14" key="1">
    <citation type="submission" date="2020-08" db="EMBL/GenBank/DDBJ databases">
        <title>Genomic Encyclopedia of Type Strains, Phase IV (KMG-IV): sequencing the most valuable type-strain genomes for metagenomic binning, comparative biology and taxonomic classification.</title>
        <authorList>
            <person name="Goeker M."/>
        </authorList>
    </citation>
    <scope>NUCLEOTIDE SEQUENCE [LARGE SCALE GENOMIC DNA]</scope>
    <source>
        <strain evidence="13 14">DSM 102238</strain>
    </source>
</reference>
<dbReference type="InterPro" id="IPR000577">
    <property type="entry name" value="Carb_kinase_FGGY"/>
</dbReference>
<dbReference type="AlphaFoldDB" id="A0A7W6MLP1"/>
<feature type="binding site" evidence="9">
    <location>
        <position position="243"/>
    </location>
    <ligand>
        <name>glycerol</name>
        <dbReference type="ChEBI" id="CHEBI:17754"/>
    </ligand>
</feature>
<dbReference type="UniPathway" id="UPA00618">
    <property type="reaction ID" value="UER00672"/>
</dbReference>
<feature type="binding site" evidence="9">
    <location>
        <position position="312"/>
    </location>
    <ligand>
        <name>ATP</name>
        <dbReference type="ChEBI" id="CHEBI:30616"/>
    </ligand>
</feature>
<dbReference type="CDD" id="cd07786">
    <property type="entry name" value="FGGY_EcGK_like"/>
    <property type="match status" value="1"/>
</dbReference>
<dbReference type="PANTHER" id="PTHR10196:SF78">
    <property type="entry name" value="GLYCEROL KINASE"/>
    <property type="match status" value="1"/>
</dbReference>
<comment type="similarity">
    <text evidence="2 9 10">Belongs to the FGGY kinase family.</text>
</comment>
<feature type="binding site" evidence="9">
    <location>
        <position position="243"/>
    </location>
    <ligand>
        <name>sn-glycerol 3-phosphate</name>
        <dbReference type="ChEBI" id="CHEBI:57597"/>
    </ligand>
</feature>
<comment type="activity regulation">
    <text evidence="9">Inhibited by fructose 1,6-bisphosphate (FBP).</text>
</comment>
<feature type="binding site" evidence="9">
    <location>
        <position position="134"/>
    </location>
    <ligand>
        <name>glycerol</name>
        <dbReference type="ChEBI" id="CHEBI:17754"/>
    </ligand>
</feature>
<comment type="function">
    <text evidence="9">Key enzyme in the regulation of glycerol uptake and metabolism. Catalyzes the phosphorylation of glycerol to yield sn-glycerol 3-phosphate.</text>
</comment>
<feature type="binding site" evidence="9">
    <location>
        <position position="308"/>
    </location>
    <ligand>
        <name>ADP</name>
        <dbReference type="ChEBI" id="CHEBI:456216"/>
    </ligand>
</feature>
<dbReference type="GO" id="GO:0019563">
    <property type="term" value="P:glycerol catabolic process"/>
    <property type="evidence" value="ECO:0007669"/>
    <property type="project" value="UniProtKB-UniRule"/>
</dbReference>
<evidence type="ECO:0000259" key="12">
    <source>
        <dbReference type="Pfam" id="PF02782"/>
    </source>
</evidence>
<evidence type="ECO:0000256" key="5">
    <source>
        <dbReference type="ARBA" id="ARBA00022777"/>
    </source>
</evidence>
<feature type="binding site" evidence="9">
    <location>
        <position position="82"/>
    </location>
    <ligand>
        <name>glycerol</name>
        <dbReference type="ChEBI" id="CHEBI:17754"/>
    </ligand>
</feature>
<evidence type="ECO:0000256" key="6">
    <source>
        <dbReference type="ARBA" id="ARBA00022798"/>
    </source>
</evidence>
<feature type="binding site" evidence="9">
    <location>
        <position position="12"/>
    </location>
    <ligand>
        <name>sn-glycerol 3-phosphate</name>
        <dbReference type="ChEBI" id="CHEBI:57597"/>
    </ligand>
</feature>
<dbReference type="Gene3D" id="3.30.420.40">
    <property type="match status" value="2"/>
</dbReference>
<proteinExistence type="inferred from homology"/>
<evidence type="ECO:0000256" key="7">
    <source>
        <dbReference type="ARBA" id="ARBA00022840"/>
    </source>
</evidence>
<evidence type="ECO:0000256" key="3">
    <source>
        <dbReference type="ARBA" id="ARBA00022679"/>
    </source>
</evidence>
<dbReference type="NCBIfam" id="NF000756">
    <property type="entry name" value="PRK00047.1"/>
    <property type="match status" value="1"/>
</dbReference>
<sequence length="499" mass="53840">MSGYVLAIDQGTTSSRAIVFDDSTRIVGVGQQEFPQILPRPGWVEHDPEEIWRSVLATAKAALADASLSARDIAAIGITNQRETTVLWDRETGEPVHNAIVWQDRRTAEICRRLSEDGAEAVIREKTGLVIDPYFAGTKIAWILDNVSGARARAEAGKLAFGTIDTFLLWRLTGGRVHATDATNASRTMLFDTGANEWDDELLRLLRVPASLLPEVRDCAADFGLSDPAHFGGAIRICGIAGDQHAATLGNACFEPGMLKATYGTGCFAVLNTGPERVASNNRLLSTVAYRLDGKTTYALEGSIFIAGAAVQWLRDGLKIVAQAAETGPMAERADETQDVYLVPAFTGLGAPWWDADARGAIYGLTRATGPDEIARAALEAVCFQTADLLSAMRRDWPGAADTVLRVDGGMVASDWTMQRLADLLDAPVDRPTVLETTALGAAWLAGRQSGVWPDAAGFTARWRLERRFEPGMDAVTRGRKLAGWSRAVRRTLSDTVPG</sequence>
<comment type="pathway">
    <text evidence="1 9">Polyol metabolism; glycerol degradation via glycerol kinase pathway; sn-glycerol 3-phosphate from glycerol: step 1/1.</text>
</comment>
<dbReference type="Pfam" id="PF00370">
    <property type="entry name" value="FGGY_N"/>
    <property type="match status" value="1"/>
</dbReference>
<evidence type="ECO:0000256" key="9">
    <source>
        <dbReference type="HAMAP-Rule" id="MF_00186"/>
    </source>
</evidence>
<feature type="binding site" evidence="9">
    <location>
        <position position="13"/>
    </location>
    <ligand>
        <name>ATP</name>
        <dbReference type="ChEBI" id="CHEBI:30616"/>
    </ligand>
</feature>
<feature type="binding site" evidence="9">
    <location>
        <position position="16"/>
    </location>
    <ligand>
        <name>ADP</name>
        <dbReference type="ChEBI" id="CHEBI:456216"/>
    </ligand>
</feature>
<comment type="caution">
    <text evidence="13">The sequence shown here is derived from an EMBL/GenBank/DDBJ whole genome shotgun (WGS) entry which is preliminary data.</text>
</comment>
<gene>
    <name evidence="9" type="primary">glpK</name>
    <name evidence="13" type="ORF">GGR04_003831</name>
</gene>
<feature type="binding site" evidence="9">
    <location>
        <position position="82"/>
    </location>
    <ligand>
        <name>sn-glycerol 3-phosphate</name>
        <dbReference type="ChEBI" id="CHEBI:57597"/>
    </ligand>
</feature>
<evidence type="ECO:0000256" key="1">
    <source>
        <dbReference type="ARBA" id="ARBA00005190"/>
    </source>
</evidence>
<keyword evidence="7 9" id="KW-0067">ATP-binding</keyword>
<keyword evidence="3 9" id="KW-0808">Transferase</keyword>
<dbReference type="GO" id="GO:0004370">
    <property type="term" value="F:glycerol kinase activity"/>
    <property type="evidence" value="ECO:0007669"/>
    <property type="project" value="UniProtKB-UniRule"/>
</dbReference>
<name>A0A7W6MLP1_9HYPH</name>
<evidence type="ECO:0000313" key="14">
    <source>
        <dbReference type="Proteomes" id="UP000542776"/>
    </source>
</evidence>
<dbReference type="InterPro" id="IPR018483">
    <property type="entry name" value="Carb_kinase_FGGY_CS"/>
</dbReference>
<comment type="caution">
    <text evidence="9">Lacks conserved residue(s) required for the propagation of feature annotation.</text>
</comment>
<dbReference type="PROSITE" id="PS00445">
    <property type="entry name" value="FGGY_KINASES_2"/>
    <property type="match status" value="1"/>
</dbReference>
<protein>
    <recommendedName>
        <fullName evidence="9">Glycerol kinase</fullName>
        <ecNumber evidence="9">2.7.1.30</ecNumber>
    </recommendedName>
    <alternativeName>
        <fullName evidence="9">ATP:glycerol 3-phosphotransferase</fullName>
    </alternativeName>
    <alternativeName>
        <fullName evidence="9">Glycerokinase</fullName>
        <shortName evidence="9">GK</shortName>
    </alternativeName>
</protein>
<dbReference type="GO" id="GO:0005524">
    <property type="term" value="F:ATP binding"/>
    <property type="evidence" value="ECO:0007669"/>
    <property type="project" value="UniProtKB-UniRule"/>
</dbReference>
<dbReference type="InterPro" id="IPR018485">
    <property type="entry name" value="FGGY_C"/>
</dbReference>
<dbReference type="InterPro" id="IPR043129">
    <property type="entry name" value="ATPase_NBD"/>
</dbReference>
<dbReference type="InterPro" id="IPR005999">
    <property type="entry name" value="Glycerol_kin"/>
</dbReference>
<evidence type="ECO:0000256" key="4">
    <source>
        <dbReference type="ARBA" id="ARBA00022741"/>
    </source>
</evidence>
<feature type="binding site" evidence="9">
    <location>
        <position position="14"/>
    </location>
    <ligand>
        <name>ATP</name>
        <dbReference type="ChEBI" id="CHEBI:30616"/>
    </ligand>
</feature>
<evidence type="ECO:0000256" key="2">
    <source>
        <dbReference type="ARBA" id="ARBA00009156"/>
    </source>
</evidence>
<dbReference type="PANTHER" id="PTHR10196">
    <property type="entry name" value="SUGAR KINASE"/>
    <property type="match status" value="1"/>
</dbReference>
<feature type="binding site" evidence="9">
    <location>
        <position position="308"/>
    </location>
    <ligand>
        <name>ATP</name>
        <dbReference type="ChEBI" id="CHEBI:30616"/>
    </ligand>
</feature>
<feature type="binding site" evidence="9">
    <location>
        <position position="12"/>
    </location>
    <ligand>
        <name>ATP</name>
        <dbReference type="ChEBI" id="CHEBI:30616"/>
    </ligand>
</feature>
<evidence type="ECO:0000259" key="11">
    <source>
        <dbReference type="Pfam" id="PF00370"/>
    </source>
</evidence>
<feature type="binding site" evidence="9">
    <location>
        <position position="410"/>
    </location>
    <ligand>
        <name>ATP</name>
        <dbReference type="ChEBI" id="CHEBI:30616"/>
    </ligand>
</feature>
<feature type="binding site" evidence="9">
    <location>
        <position position="265"/>
    </location>
    <ligand>
        <name>ADP</name>
        <dbReference type="ChEBI" id="CHEBI:456216"/>
    </ligand>
</feature>
<dbReference type="InterPro" id="IPR018484">
    <property type="entry name" value="FGGY_N"/>
</dbReference>
<dbReference type="GO" id="GO:0006072">
    <property type="term" value="P:glycerol-3-phosphate metabolic process"/>
    <property type="evidence" value="ECO:0007669"/>
    <property type="project" value="InterPro"/>
</dbReference>
<dbReference type="FunFam" id="3.30.420.40:FF:000008">
    <property type="entry name" value="Glycerol kinase"/>
    <property type="match status" value="1"/>
</dbReference>
<feature type="domain" description="Carbohydrate kinase FGGY N-terminal" evidence="11">
    <location>
        <begin position="4"/>
        <end position="250"/>
    </location>
</feature>